<comment type="similarity">
    <text evidence="11">Belongs to the ABC transporter superfamily. Siderophore-Fe(3+) uptake transporter (SIUT) (TC 3.A.1.21) family.</text>
</comment>
<dbReference type="Gene3D" id="1.20.1560.10">
    <property type="entry name" value="ABC transporter type 1, transmembrane domain"/>
    <property type="match status" value="1"/>
</dbReference>
<evidence type="ECO:0000256" key="7">
    <source>
        <dbReference type="ARBA" id="ARBA00022840"/>
    </source>
</evidence>
<dbReference type="InterPro" id="IPR003439">
    <property type="entry name" value="ABC_transporter-like_ATP-bd"/>
</dbReference>
<dbReference type="SMART" id="SM00382">
    <property type="entry name" value="AAA"/>
    <property type="match status" value="1"/>
</dbReference>
<feature type="transmembrane region" description="Helical" evidence="12">
    <location>
        <begin position="156"/>
        <end position="174"/>
    </location>
</feature>
<keyword evidence="8" id="KW-1278">Translocase</keyword>
<keyword evidence="5 12" id="KW-0812">Transmembrane</keyword>
<comment type="subcellular location">
    <subcellularLocation>
        <location evidence="1">Cell inner membrane</location>
        <topology evidence="1">Multi-pass membrane protein</topology>
    </subcellularLocation>
</comment>
<sequence length="576" mass="61006">MITKVFALVPAELRGRVPRYFALIGAQALGQIAAYLLLIPLLGALFDGDTGRAWKWAGWMAVAVAVASALSYVQSMTGLRIGVGMLRGAQTRLGDHLSTLPLGWFATADAGSVSRIIVGGVREILGVVSYLVAPVLTAVLVPIGVAAGVAFVDWRVALTMVLSLPVLLLVSRWANNSYSRSNRELHEAAAEANARVIEFAQAQPVLRAFGAVGEGNRKLSQALRGQQRAATGLIFASVPGLMVFALLVQAVFLLLVSVVVARGTEGGLSVPAAIALIAVSSRFIEPINRAAQLSNALRSAADAADRILEFLAVRGLPEATAAVEPGAPAIEFTEVEFGYRDGEKTIAGVSFTVPGGTTTAIVGPSGGGKTTLLRLAARFYDVDAGSITVGGHDVRAQPSETLLRQVSPVFQDVYLFNRTIAENIRIGRPDATDEQVRRAAETARVDEIVERLPDGWDSLVGEGGAALSGGERQRVSIARALLKDAPIVLLDEATSALDPHSEAVVVRGIHELTRGKTVVVVAHRLATIQHADQILFVEGGRIAERGTHAGLLDRGGRYAEFWKERSRASGWHLADT</sequence>
<evidence type="ECO:0000256" key="4">
    <source>
        <dbReference type="ARBA" id="ARBA00022519"/>
    </source>
</evidence>
<keyword evidence="6" id="KW-0547">Nucleotide-binding</keyword>
<feature type="domain" description="ABC transporter" evidence="13">
    <location>
        <begin position="330"/>
        <end position="564"/>
    </location>
</feature>
<evidence type="ECO:0000259" key="13">
    <source>
        <dbReference type="PROSITE" id="PS50893"/>
    </source>
</evidence>
<keyword evidence="9 12" id="KW-1133">Transmembrane helix</keyword>
<feature type="transmembrane region" description="Helical" evidence="12">
    <location>
        <begin position="233"/>
        <end position="260"/>
    </location>
</feature>
<feature type="transmembrane region" description="Helical" evidence="12">
    <location>
        <begin position="124"/>
        <end position="150"/>
    </location>
</feature>
<keyword evidence="16" id="KW-1185">Reference proteome</keyword>
<evidence type="ECO:0000259" key="14">
    <source>
        <dbReference type="PROSITE" id="PS50929"/>
    </source>
</evidence>
<dbReference type="GO" id="GO:0034040">
    <property type="term" value="F:ATPase-coupled lipid transmembrane transporter activity"/>
    <property type="evidence" value="ECO:0007669"/>
    <property type="project" value="TreeGrafter"/>
</dbReference>
<dbReference type="SUPFAM" id="SSF52540">
    <property type="entry name" value="P-loop containing nucleoside triphosphate hydrolases"/>
    <property type="match status" value="1"/>
</dbReference>
<dbReference type="EMBL" id="JAMRXG010000009">
    <property type="protein sequence ID" value="MCM6776032.1"/>
    <property type="molecule type" value="Genomic_DNA"/>
</dbReference>
<dbReference type="Proteomes" id="UP001139157">
    <property type="component" value="Unassembled WGS sequence"/>
</dbReference>
<dbReference type="FunFam" id="3.40.50.300:FF:000221">
    <property type="entry name" value="Multidrug ABC transporter ATP-binding protein"/>
    <property type="match status" value="1"/>
</dbReference>
<accession>A0A9X2IXI0</accession>
<dbReference type="GO" id="GO:0005524">
    <property type="term" value="F:ATP binding"/>
    <property type="evidence" value="ECO:0007669"/>
    <property type="project" value="UniProtKB-KW"/>
</dbReference>
<dbReference type="Gene3D" id="3.40.50.300">
    <property type="entry name" value="P-loop containing nucleotide triphosphate hydrolases"/>
    <property type="match status" value="1"/>
</dbReference>
<evidence type="ECO:0000256" key="6">
    <source>
        <dbReference type="ARBA" id="ARBA00022741"/>
    </source>
</evidence>
<dbReference type="PANTHER" id="PTHR24221:SF654">
    <property type="entry name" value="ATP-BINDING CASSETTE SUB-FAMILY B MEMBER 6"/>
    <property type="match status" value="1"/>
</dbReference>
<dbReference type="InterPro" id="IPR036640">
    <property type="entry name" value="ABC1_TM_sf"/>
</dbReference>
<keyword evidence="10 12" id="KW-0472">Membrane</keyword>
<dbReference type="Pfam" id="PF00664">
    <property type="entry name" value="ABC_membrane"/>
    <property type="match status" value="1"/>
</dbReference>
<evidence type="ECO:0000256" key="9">
    <source>
        <dbReference type="ARBA" id="ARBA00022989"/>
    </source>
</evidence>
<dbReference type="GO" id="GO:0005886">
    <property type="term" value="C:plasma membrane"/>
    <property type="evidence" value="ECO:0007669"/>
    <property type="project" value="UniProtKB-SubCell"/>
</dbReference>
<keyword evidence="2" id="KW-0813">Transport</keyword>
<dbReference type="SUPFAM" id="SSF90123">
    <property type="entry name" value="ABC transporter transmembrane region"/>
    <property type="match status" value="1"/>
</dbReference>
<dbReference type="GO" id="GO:0140359">
    <property type="term" value="F:ABC-type transporter activity"/>
    <property type="evidence" value="ECO:0007669"/>
    <property type="project" value="InterPro"/>
</dbReference>
<name>A0A9X2IXI0_9NOCA</name>
<dbReference type="InterPro" id="IPR027417">
    <property type="entry name" value="P-loop_NTPase"/>
</dbReference>
<proteinExistence type="inferred from homology"/>
<dbReference type="RefSeq" id="WP_251914353.1">
    <property type="nucleotide sequence ID" value="NZ_JAMRXG010000009.1"/>
</dbReference>
<keyword evidence="4" id="KW-0997">Cell inner membrane</keyword>
<feature type="transmembrane region" description="Helical" evidence="12">
    <location>
        <begin position="20"/>
        <end position="44"/>
    </location>
</feature>
<dbReference type="InterPro" id="IPR011527">
    <property type="entry name" value="ABC1_TM_dom"/>
</dbReference>
<evidence type="ECO:0000313" key="15">
    <source>
        <dbReference type="EMBL" id="MCM6776032.1"/>
    </source>
</evidence>
<dbReference type="PANTHER" id="PTHR24221">
    <property type="entry name" value="ATP-BINDING CASSETTE SUB-FAMILY B"/>
    <property type="match status" value="1"/>
</dbReference>
<dbReference type="GO" id="GO:0016887">
    <property type="term" value="F:ATP hydrolysis activity"/>
    <property type="evidence" value="ECO:0007669"/>
    <property type="project" value="InterPro"/>
</dbReference>
<feature type="domain" description="ABC transmembrane type-1" evidence="14">
    <location>
        <begin position="21"/>
        <end position="299"/>
    </location>
</feature>
<dbReference type="AlphaFoldDB" id="A0A9X2IXI0"/>
<evidence type="ECO:0000256" key="2">
    <source>
        <dbReference type="ARBA" id="ARBA00022448"/>
    </source>
</evidence>
<keyword evidence="3" id="KW-1003">Cell membrane</keyword>
<feature type="transmembrane region" description="Helical" evidence="12">
    <location>
        <begin position="56"/>
        <end position="73"/>
    </location>
</feature>
<evidence type="ECO:0000256" key="3">
    <source>
        <dbReference type="ARBA" id="ARBA00022475"/>
    </source>
</evidence>
<dbReference type="InterPro" id="IPR017871">
    <property type="entry name" value="ABC_transporter-like_CS"/>
</dbReference>
<comment type="caution">
    <text evidence="15">The sequence shown here is derived from an EMBL/GenBank/DDBJ whole genome shotgun (WGS) entry which is preliminary data.</text>
</comment>
<gene>
    <name evidence="15" type="ORF">NDR86_21350</name>
</gene>
<dbReference type="InterPro" id="IPR039421">
    <property type="entry name" value="Type_1_exporter"/>
</dbReference>
<dbReference type="InterPro" id="IPR003593">
    <property type="entry name" value="AAA+_ATPase"/>
</dbReference>
<dbReference type="PROSITE" id="PS50893">
    <property type="entry name" value="ABC_TRANSPORTER_2"/>
    <property type="match status" value="1"/>
</dbReference>
<evidence type="ECO:0000313" key="16">
    <source>
        <dbReference type="Proteomes" id="UP001139157"/>
    </source>
</evidence>
<keyword evidence="7 15" id="KW-0067">ATP-binding</keyword>
<organism evidence="15 16">
    <name type="scientific">Nocardia pulmonis</name>
    <dbReference type="NCBI Taxonomy" id="2951408"/>
    <lineage>
        <taxon>Bacteria</taxon>
        <taxon>Bacillati</taxon>
        <taxon>Actinomycetota</taxon>
        <taxon>Actinomycetes</taxon>
        <taxon>Mycobacteriales</taxon>
        <taxon>Nocardiaceae</taxon>
        <taxon>Nocardia</taxon>
    </lineage>
</organism>
<evidence type="ECO:0000256" key="10">
    <source>
        <dbReference type="ARBA" id="ARBA00023136"/>
    </source>
</evidence>
<reference evidence="15" key="1">
    <citation type="submission" date="2022-06" db="EMBL/GenBank/DDBJ databases">
        <title>Novel species in genus nocardia.</title>
        <authorList>
            <person name="Li F."/>
        </authorList>
    </citation>
    <scope>NUCLEOTIDE SEQUENCE</scope>
    <source>
        <strain evidence="15">CDC141</strain>
    </source>
</reference>
<evidence type="ECO:0000256" key="1">
    <source>
        <dbReference type="ARBA" id="ARBA00004429"/>
    </source>
</evidence>
<evidence type="ECO:0000256" key="12">
    <source>
        <dbReference type="SAM" id="Phobius"/>
    </source>
</evidence>
<evidence type="ECO:0000256" key="5">
    <source>
        <dbReference type="ARBA" id="ARBA00022692"/>
    </source>
</evidence>
<protein>
    <submittedName>
        <fullName evidence="15">ABC transporter ATP-binding protein/permease</fullName>
    </submittedName>
</protein>
<dbReference type="PROSITE" id="PS50929">
    <property type="entry name" value="ABC_TM1F"/>
    <property type="match status" value="1"/>
</dbReference>
<dbReference type="Pfam" id="PF00005">
    <property type="entry name" value="ABC_tran"/>
    <property type="match status" value="1"/>
</dbReference>
<dbReference type="PROSITE" id="PS00211">
    <property type="entry name" value="ABC_TRANSPORTER_1"/>
    <property type="match status" value="1"/>
</dbReference>
<evidence type="ECO:0000256" key="11">
    <source>
        <dbReference type="ARBA" id="ARBA00023455"/>
    </source>
</evidence>
<evidence type="ECO:0000256" key="8">
    <source>
        <dbReference type="ARBA" id="ARBA00022967"/>
    </source>
</evidence>